<dbReference type="AlphaFoldDB" id="A0A182JSD2"/>
<dbReference type="VEuPathDB" id="VectorBase:ACHR001414"/>
<dbReference type="GO" id="GO:0005634">
    <property type="term" value="C:nucleus"/>
    <property type="evidence" value="ECO:0007669"/>
    <property type="project" value="TreeGrafter"/>
</dbReference>
<dbReference type="Pfam" id="PF03615">
    <property type="entry name" value="GCM"/>
    <property type="match status" value="1"/>
</dbReference>
<evidence type="ECO:0000313" key="8">
    <source>
        <dbReference type="EnsemblMetazoa" id="ACHR001414-PA"/>
    </source>
</evidence>
<proteinExistence type="predicted"/>
<keyword evidence="3" id="KW-0238">DNA-binding</keyword>
<keyword evidence="5" id="KW-0539">Nucleus</keyword>
<feature type="region of interest" description="Disordered" evidence="6">
    <location>
        <begin position="252"/>
        <end position="286"/>
    </location>
</feature>
<evidence type="ECO:0000256" key="4">
    <source>
        <dbReference type="ARBA" id="ARBA00023163"/>
    </source>
</evidence>
<feature type="compositionally biased region" description="Polar residues" evidence="6">
    <location>
        <begin position="530"/>
        <end position="541"/>
    </location>
</feature>
<dbReference type="PANTHER" id="PTHR12414">
    <property type="entry name" value="GLIAL CELLS MISSING RELATED/GLIDE"/>
    <property type="match status" value="1"/>
</dbReference>
<feature type="domain" description="GCM" evidence="7">
    <location>
        <begin position="20"/>
        <end position="179"/>
    </location>
</feature>
<keyword evidence="2" id="KW-0805">Transcription regulation</keyword>
<feature type="region of interest" description="Disordered" evidence="6">
    <location>
        <begin position="451"/>
        <end position="541"/>
    </location>
</feature>
<dbReference type="InterPro" id="IPR039791">
    <property type="entry name" value="GCM"/>
</dbReference>
<feature type="compositionally biased region" description="Polar residues" evidence="6">
    <location>
        <begin position="252"/>
        <end position="265"/>
    </location>
</feature>
<dbReference type="InterPro" id="IPR036115">
    <property type="entry name" value="GCM_dom_sf"/>
</dbReference>
<evidence type="ECO:0000256" key="3">
    <source>
        <dbReference type="ARBA" id="ARBA00023125"/>
    </source>
</evidence>
<dbReference type="PROSITE" id="PS50807">
    <property type="entry name" value="GCM"/>
    <property type="match status" value="1"/>
</dbReference>
<dbReference type="GO" id="GO:0001228">
    <property type="term" value="F:DNA-binding transcription activator activity, RNA polymerase II-specific"/>
    <property type="evidence" value="ECO:0007669"/>
    <property type="project" value="InterPro"/>
</dbReference>
<evidence type="ECO:0000259" key="7">
    <source>
        <dbReference type="PROSITE" id="PS50807"/>
    </source>
</evidence>
<evidence type="ECO:0000256" key="5">
    <source>
        <dbReference type="ARBA" id="ARBA00023242"/>
    </source>
</evidence>
<keyword evidence="9" id="KW-1185">Reference proteome</keyword>
<dbReference type="PANTHER" id="PTHR12414:SF8">
    <property type="entry name" value="TRANSCRIPTION FACTOR GLIAL CELLS MISSING-RELATED"/>
    <property type="match status" value="1"/>
</dbReference>
<evidence type="ECO:0000256" key="1">
    <source>
        <dbReference type="ARBA" id="ARBA00022473"/>
    </source>
</evidence>
<evidence type="ECO:0000256" key="2">
    <source>
        <dbReference type="ARBA" id="ARBA00023015"/>
    </source>
</evidence>
<organism evidence="8 9">
    <name type="scientific">Anopheles christyi</name>
    <dbReference type="NCBI Taxonomy" id="43041"/>
    <lineage>
        <taxon>Eukaryota</taxon>
        <taxon>Metazoa</taxon>
        <taxon>Ecdysozoa</taxon>
        <taxon>Arthropoda</taxon>
        <taxon>Hexapoda</taxon>
        <taxon>Insecta</taxon>
        <taxon>Pterygota</taxon>
        <taxon>Neoptera</taxon>
        <taxon>Endopterygota</taxon>
        <taxon>Diptera</taxon>
        <taxon>Nematocera</taxon>
        <taxon>Culicoidea</taxon>
        <taxon>Culicidae</taxon>
        <taxon>Anophelinae</taxon>
        <taxon>Anopheles</taxon>
    </lineage>
</organism>
<evidence type="ECO:0000313" key="9">
    <source>
        <dbReference type="Proteomes" id="UP000075881"/>
    </source>
</evidence>
<sequence>MVIVQSNVINSSGGGGQLGIDWDINDPSVPIVTESDYDAFNEWSDGHCRFIYRATSEEAKRHSSGWAMRNTNNHNVNILKKSCLGVLVCSAGCILPNGDKIHLRPAICDKARRKQQGKACPNRLCIGGILEILPCRGHCGYPVTHFWRHTPHAIFFQAKGVHDHPRPEAKSSGETRRVLGLGRRERVLRTVQSKMNKINGIKQSRKSSKQQYTIAKAASYSSISSNEVVKSPDSSFEDSNYQMDYLTGSSAPNGCTYSVNPHPTVQQQTQSHQQQQQQPLQCAQNPPQDYTQNCFYDTNFIHPEEIFQLDQPLRPIATSGNNKYQQQQLLSGSPSGNMFDLDLGPDGKSTYNGKSDQFSSYRGAEFATTGIGRYFDCIKYESSTDTDTASLTSSGCSSVLDDIAYYASPQVDYQNNNHTNNNTLAQLDMNKIGLRACDGINSFFISQSSCVSPPSNDRKSSDPSNHPIHHQPQLDTYGSGAVSYENYSASSSPNTSQLYGSYDTTMGQPLGQSLTHSSASPHSADGRMVPTSQIVGEPSMSSCELSPQQQQQQQQQQCNSTLGQMNVTSVEATAGDSGCWWNNSFFQTTLGTSASSTDGWNQAYHESTVPVGNHDQHQHQLDQQYYGLEQCEYLS</sequence>
<dbReference type="Gene3D" id="3.30.70.3530">
    <property type="entry name" value="GCM motif"/>
    <property type="match status" value="1"/>
</dbReference>
<dbReference type="SUPFAM" id="SSF90073">
    <property type="entry name" value="GCM domain"/>
    <property type="match status" value="1"/>
</dbReference>
<evidence type="ECO:0000256" key="6">
    <source>
        <dbReference type="SAM" id="MobiDB-lite"/>
    </source>
</evidence>
<feature type="compositionally biased region" description="Polar residues" evidence="6">
    <location>
        <begin position="485"/>
        <end position="521"/>
    </location>
</feature>
<protein>
    <recommendedName>
        <fullName evidence="7">GCM domain-containing protein</fullName>
    </recommendedName>
</protein>
<accession>A0A182JSD2</accession>
<dbReference type="EnsemblMetazoa" id="ACHR001414-RA">
    <property type="protein sequence ID" value="ACHR001414-PA"/>
    <property type="gene ID" value="ACHR001414"/>
</dbReference>
<dbReference type="InterPro" id="IPR043021">
    <property type="entry name" value="GCM_small"/>
</dbReference>
<dbReference type="GO" id="GO:0042063">
    <property type="term" value="P:gliogenesis"/>
    <property type="evidence" value="ECO:0007669"/>
    <property type="project" value="TreeGrafter"/>
</dbReference>
<dbReference type="InterPro" id="IPR043020">
    <property type="entry name" value="GCM_large"/>
</dbReference>
<reference evidence="8" key="2">
    <citation type="submission" date="2020-05" db="UniProtKB">
        <authorList>
            <consortium name="EnsemblMetazoa"/>
        </authorList>
    </citation>
    <scope>IDENTIFICATION</scope>
    <source>
        <strain evidence="8">ACHKN1017</strain>
    </source>
</reference>
<feature type="compositionally biased region" description="Low complexity" evidence="6">
    <location>
        <begin position="266"/>
        <end position="286"/>
    </location>
</feature>
<reference evidence="9" key="1">
    <citation type="submission" date="2013-03" db="EMBL/GenBank/DDBJ databases">
        <title>The Genome Sequence of Anopheles christyi ACHKN1017.</title>
        <authorList>
            <consortium name="The Broad Institute Genomics Platform"/>
            <person name="Neafsey D.E."/>
            <person name="Besansky N."/>
            <person name="Walker B."/>
            <person name="Young S.K."/>
            <person name="Zeng Q."/>
            <person name="Gargeya S."/>
            <person name="Fitzgerald M."/>
            <person name="Haas B."/>
            <person name="Abouelleil A."/>
            <person name="Allen A.W."/>
            <person name="Alvarado L."/>
            <person name="Arachchi H.M."/>
            <person name="Berlin A.M."/>
            <person name="Chapman S.B."/>
            <person name="Gainer-Dewar J."/>
            <person name="Goldberg J."/>
            <person name="Griggs A."/>
            <person name="Gujja S."/>
            <person name="Hansen M."/>
            <person name="Howarth C."/>
            <person name="Imamovic A."/>
            <person name="Ireland A."/>
            <person name="Larimer J."/>
            <person name="McCowan C."/>
            <person name="Murphy C."/>
            <person name="Pearson M."/>
            <person name="Poon T.W."/>
            <person name="Priest M."/>
            <person name="Roberts A."/>
            <person name="Saif S."/>
            <person name="Shea T."/>
            <person name="Sisk P."/>
            <person name="Sykes S."/>
            <person name="Wortman J."/>
            <person name="Nusbaum C."/>
            <person name="Birren B."/>
        </authorList>
    </citation>
    <scope>NUCLEOTIDE SEQUENCE [LARGE SCALE GENOMIC DNA]</scope>
    <source>
        <strain evidence="9">ACHKN1017</strain>
    </source>
</reference>
<dbReference type="Proteomes" id="UP000075881">
    <property type="component" value="Unassembled WGS sequence"/>
</dbReference>
<dbReference type="InterPro" id="IPR003902">
    <property type="entry name" value="Tscrpt_reg_GCM"/>
</dbReference>
<keyword evidence="4" id="KW-0804">Transcription</keyword>
<name>A0A182JSD2_9DIPT</name>
<keyword evidence="1" id="KW-0217">Developmental protein</keyword>
<dbReference type="Gene3D" id="2.20.25.670">
    <property type="entry name" value="GCM domain, large subdomain"/>
    <property type="match status" value="1"/>
</dbReference>
<dbReference type="GO" id="GO:0000978">
    <property type="term" value="F:RNA polymerase II cis-regulatory region sequence-specific DNA binding"/>
    <property type="evidence" value="ECO:0007669"/>
    <property type="project" value="TreeGrafter"/>
</dbReference>